<gene>
    <name evidence="1" type="primary">SKDI04G0240</name>
    <name evidence="1" type="ORF">SKDI_04G0240</name>
</gene>
<evidence type="ECO:0000313" key="1">
    <source>
        <dbReference type="EMBL" id="CAI4057056.1"/>
    </source>
</evidence>
<dbReference type="Proteomes" id="UP001162087">
    <property type="component" value="Chromosome 4"/>
</dbReference>
<accession>A0AA35JCI9</accession>
<organism evidence="1 2">
    <name type="scientific">Saccharomyces kudriavzevii (strain ATCC MYA-4449 / AS 2.2408 / CBS 8840 / NBRC 1802 / NCYC 2889)</name>
    <name type="common">Yeast</name>
    <dbReference type="NCBI Taxonomy" id="226230"/>
    <lineage>
        <taxon>Eukaryota</taxon>
        <taxon>Fungi</taxon>
        <taxon>Dikarya</taxon>
        <taxon>Ascomycota</taxon>
        <taxon>Saccharomycotina</taxon>
        <taxon>Saccharomycetes</taxon>
        <taxon>Saccharomycetales</taxon>
        <taxon>Saccharomycetaceae</taxon>
        <taxon>Saccharomyces</taxon>
    </lineage>
</organism>
<name>A0AA35JCI9_SACK1</name>
<protein>
    <submittedName>
        <fullName evidence="1">Uncharacterized protein</fullName>
    </submittedName>
</protein>
<dbReference type="EMBL" id="OX365899">
    <property type="protein sequence ID" value="CAI4057056.1"/>
    <property type="molecule type" value="Genomic_DNA"/>
</dbReference>
<sequence>MNMNEPLSKDVQGEEGDNNFSSDGKPGSYDSNSNSAQRKKSFSTTKPTEYNLPKEQPESTAKNLETKAKNILLPWRKKHNKGSENLATDTDVSPNSGPDTNVTTSDMSSAPTGPEFGAGPHVTTTHKYSHVKTTTPASTHEHPKVKTTSPNIHEQTKVGTGPSGATAMHTHSNIKTTSPTSHEHSKVSSGPIGTTAMHGHSKLKTATSPASHEQSKARAGAAGATSTHGHASVKTTHSAAQGHANVSTGRNATANTHGHTDVKHSASVPQERSSTDHDTIPGSFRDTTGTGLSAVDPSVYTETSPRTYPSTTTGPPQDTMREIAQKVKMDESQQTGLKNDQISGSDVTRGQTMDPKYRDTMGAKSDLPSQEPPSYDDNMKNVQYPEKTMAEQQTISENAAEKFRSERDDILGSGDHYQDKNAKSKVASGWSPIEYSTTADENKNLQNVVVPRDMSDRSHDDTTVPPPKSDFSDTKWRPLESDNGSGTKNNLQHVVSSQGASTNIFSRNEGQSSGAAKNTAQNIVMPPPMKDEDLSKDYPKTTATKPNEYGLDYLDDVEDYNEHDINDYPNANDEGLAQHQEKPMKYSHYERKEQIPGAFNVDTFSNAMKRKGEEGPLSSKQTTHPAEMEAEGGANLGKYEFSNLSSNNKPTDLNKNNSGPTPTRSNLIDQIEPRRTKTTENITSNAGNTNAAELGSSGNVDTAKTGGIWAKNFNSTPFDNTKTVGAHPENSDVTAFDNTGTTDTAYAKSRNADTAAYDNTRNADTGYTQSENVGTADFGSTTTDKSENVVGTQERPSEEQTASAHDSSGREHFSDHDIDVNKNTKVLDEDALGHKHEMESRNKHRTDIGDTDTANTYAAEVGNFPSLIDPHVPTYGFKDAATSQNQALPSQSEATPAQTTDYSIHNETTSQGRKVSVGSMGSGHSKDHHSHHHNKQNSSKGSDYDYDSNYSAEHTPRHHPHEHAEGEHEYEGEEQGEEHTGKQSFMGRVRNSISGGTFGFRSEI</sequence>
<evidence type="ECO:0000313" key="2">
    <source>
        <dbReference type="Proteomes" id="UP001162087"/>
    </source>
</evidence>
<reference evidence="1" key="1">
    <citation type="submission" date="2022-10" db="EMBL/GenBank/DDBJ databases">
        <authorList>
            <person name="Byrne P K."/>
        </authorList>
    </citation>
    <scope>NUCLEOTIDE SEQUENCE</scope>
    <source>
        <strain evidence="1">IFO1802</strain>
    </source>
</reference>
<keyword evidence="2" id="KW-1185">Reference proteome</keyword>
<dbReference type="OrthoDB" id="4055124at2759"/>
<proteinExistence type="predicted"/>